<organism evidence="4 5">
    <name type="scientific">Gelidibacter maritimus</name>
    <dbReference type="NCBI Taxonomy" id="2761487"/>
    <lineage>
        <taxon>Bacteria</taxon>
        <taxon>Pseudomonadati</taxon>
        <taxon>Bacteroidota</taxon>
        <taxon>Flavobacteriia</taxon>
        <taxon>Flavobacteriales</taxon>
        <taxon>Flavobacteriaceae</taxon>
        <taxon>Gelidibacter</taxon>
    </lineage>
</organism>
<dbReference type="RefSeq" id="WP_182204480.1">
    <property type="nucleotide sequence ID" value="NZ_JACGLT010000004.1"/>
</dbReference>
<dbReference type="PANTHER" id="PTHR30231:SF41">
    <property type="entry name" value="DNA POLYMERASE III SUBUNIT EPSILON"/>
    <property type="match status" value="1"/>
</dbReference>
<dbReference type="Proteomes" id="UP000541857">
    <property type="component" value="Unassembled WGS sequence"/>
</dbReference>
<dbReference type="NCBIfam" id="TIGR00573">
    <property type="entry name" value="dnaq"/>
    <property type="match status" value="1"/>
</dbReference>
<accession>A0A7W2M4G2</accession>
<comment type="function">
    <text evidence="1">DNA polymerase III is a complex, multichain enzyme responsible for most of the replicative synthesis in bacteria. The epsilon subunit contain the editing function and is a proofreading 3'-5' exonuclease.</text>
</comment>
<protein>
    <submittedName>
        <fullName evidence="4">3'-5' exonuclease</fullName>
    </submittedName>
</protein>
<dbReference type="InterPro" id="IPR012337">
    <property type="entry name" value="RNaseH-like_sf"/>
</dbReference>
<keyword evidence="5" id="KW-1185">Reference proteome</keyword>
<dbReference type="InterPro" id="IPR036397">
    <property type="entry name" value="RNaseH_sf"/>
</dbReference>
<comment type="subunit">
    <text evidence="2">DNA polymerase III contains a core (composed of alpha, epsilon and theta chains) that associates with a tau subunit. This core dimerizes to form the POLIII' complex. PolIII' associates with the gamma complex (composed of gamma, delta, delta', psi and chi chains) and with the beta chain to form the complete DNA polymerase III complex.</text>
</comment>
<proteinExistence type="predicted"/>
<dbReference type="Gene3D" id="3.30.420.10">
    <property type="entry name" value="Ribonuclease H-like superfamily/Ribonuclease H"/>
    <property type="match status" value="1"/>
</dbReference>
<comment type="caution">
    <text evidence="4">The sequence shown here is derived from an EMBL/GenBank/DDBJ whole genome shotgun (WGS) entry which is preliminary data.</text>
</comment>
<dbReference type="GO" id="GO:0003887">
    <property type="term" value="F:DNA-directed DNA polymerase activity"/>
    <property type="evidence" value="ECO:0007669"/>
    <property type="project" value="InterPro"/>
</dbReference>
<dbReference type="GO" id="GO:0005829">
    <property type="term" value="C:cytosol"/>
    <property type="evidence" value="ECO:0007669"/>
    <property type="project" value="TreeGrafter"/>
</dbReference>
<dbReference type="FunFam" id="3.30.420.10:FF:000045">
    <property type="entry name" value="3'-5' exonuclease DinG"/>
    <property type="match status" value="1"/>
</dbReference>
<name>A0A7W2M4G2_9FLAO</name>
<dbReference type="SUPFAM" id="SSF53098">
    <property type="entry name" value="Ribonuclease H-like"/>
    <property type="match status" value="1"/>
</dbReference>
<dbReference type="Pfam" id="PF00929">
    <property type="entry name" value="RNase_T"/>
    <property type="match status" value="1"/>
</dbReference>
<dbReference type="InterPro" id="IPR006054">
    <property type="entry name" value="DnaQ"/>
</dbReference>
<dbReference type="GO" id="GO:0003677">
    <property type="term" value="F:DNA binding"/>
    <property type="evidence" value="ECO:0007669"/>
    <property type="project" value="InterPro"/>
</dbReference>
<dbReference type="PANTHER" id="PTHR30231">
    <property type="entry name" value="DNA POLYMERASE III SUBUNIT EPSILON"/>
    <property type="match status" value="1"/>
</dbReference>
<dbReference type="SMART" id="SM00479">
    <property type="entry name" value="EXOIII"/>
    <property type="match status" value="1"/>
</dbReference>
<keyword evidence="4" id="KW-0269">Exonuclease</keyword>
<evidence type="ECO:0000259" key="3">
    <source>
        <dbReference type="SMART" id="SM00479"/>
    </source>
</evidence>
<keyword evidence="4" id="KW-0378">Hydrolase</keyword>
<dbReference type="GO" id="GO:0008408">
    <property type="term" value="F:3'-5' exonuclease activity"/>
    <property type="evidence" value="ECO:0007669"/>
    <property type="project" value="TreeGrafter"/>
</dbReference>
<evidence type="ECO:0000256" key="1">
    <source>
        <dbReference type="ARBA" id="ARBA00025483"/>
    </source>
</evidence>
<sequence>MLWSFKKKKHPDFWITYLAHFDKKEKKNLHTSRFVALDSETTGFDIYKDRILSIGAVSIVGNEISVADTFEVYLKQSHFNPETVHIHGILQHGTKKKLSEEEALKQFLIYIKDSVLVAHHAIFDIKMINQSLNRMGLPNLKNKVIDTMELYADTRIKSNFIDKNIRYSLDDIAEAYAINLTDRHTAPGDALIAALIFLKTTTILRKSKYFKLEHYFLKSNRF</sequence>
<gene>
    <name evidence="4" type="ORF">H3Z82_07300</name>
</gene>
<evidence type="ECO:0000256" key="2">
    <source>
        <dbReference type="ARBA" id="ARBA00026073"/>
    </source>
</evidence>
<dbReference type="InterPro" id="IPR013520">
    <property type="entry name" value="Ribonucl_H"/>
</dbReference>
<dbReference type="CDD" id="cd06127">
    <property type="entry name" value="DEDDh"/>
    <property type="match status" value="1"/>
</dbReference>
<dbReference type="AlphaFoldDB" id="A0A7W2M4G2"/>
<reference evidence="4 5" key="1">
    <citation type="submission" date="2020-07" db="EMBL/GenBank/DDBJ databases">
        <title>Bacterium isolated from marine sediment.</title>
        <authorList>
            <person name="Shang D."/>
        </authorList>
    </citation>
    <scope>NUCLEOTIDE SEQUENCE [LARGE SCALE GENOMIC DNA]</scope>
    <source>
        <strain evidence="4 5">F6074</strain>
    </source>
</reference>
<evidence type="ECO:0000313" key="4">
    <source>
        <dbReference type="EMBL" id="MBA6152528.1"/>
    </source>
</evidence>
<evidence type="ECO:0000313" key="5">
    <source>
        <dbReference type="Proteomes" id="UP000541857"/>
    </source>
</evidence>
<dbReference type="EMBL" id="JACGLT010000004">
    <property type="protein sequence ID" value="MBA6152528.1"/>
    <property type="molecule type" value="Genomic_DNA"/>
</dbReference>
<feature type="domain" description="Exonuclease" evidence="3">
    <location>
        <begin position="33"/>
        <end position="206"/>
    </location>
</feature>
<keyword evidence="4" id="KW-0540">Nuclease</keyword>
<dbReference type="GO" id="GO:0045004">
    <property type="term" value="P:DNA replication proofreading"/>
    <property type="evidence" value="ECO:0007669"/>
    <property type="project" value="TreeGrafter"/>
</dbReference>